<evidence type="ECO:0000313" key="3">
    <source>
        <dbReference type="Proteomes" id="UP000187609"/>
    </source>
</evidence>
<evidence type="ECO:0000313" key="2">
    <source>
        <dbReference type="EMBL" id="OIT07964.1"/>
    </source>
</evidence>
<comment type="caution">
    <text evidence="2">The sequence shown here is derived from an EMBL/GenBank/DDBJ whole genome shotgun (WGS) entry which is preliminary data.</text>
</comment>
<feature type="compositionally biased region" description="Polar residues" evidence="1">
    <location>
        <begin position="43"/>
        <end position="56"/>
    </location>
</feature>
<gene>
    <name evidence="2" type="ORF">A4A49_11053</name>
</gene>
<reference evidence="2" key="1">
    <citation type="submission" date="2016-11" db="EMBL/GenBank/DDBJ databases">
        <title>The genome of Nicotiana attenuata.</title>
        <authorList>
            <person name="Xu S."/>
            <person name="Brockmoeller T."/>
            <person name="Gaquerel E."/>
            <person name="Navarro A."/>
            <person name="Kuhl H."/>
            <person name="Gase K."/>
            <person name="Ling Z."/>
            <person name="Zhou W."/>
            <person name="Kreitzer C."/>
            <person name="Stanke M."/>
            <person name="Tang H."/>
            <person name="Lyons E."/>
            <person name="Pandey P."/>
            <person name="Pandey S.P."/>
            <person name="Timmermann B."/>
            <person name="Baldwin I.T."/>
        </authorList>
    </citation>
    <scope>NUCLEOTIDE SEQUENCE [LARGE SCALE GENOMIC DNA]</scope>
    <source>
        <strain evidence="2">UT</strain>
    </source>
</reference>
<dbReference type="EMBL" id="MJEQ01037183">
    <property type="protein sequence ID" value="OIT07964.1"/>
    <property type="molecule type" value="Genomic_DNA"/>
</dbReference>
<evidence type="ECO:0000256" key="1">
    <source>
        <dbReference type="SAM" id="MobiDB-lite"/>
    </source>
</evidence>
<sequence length="237" mass="26974">MNCNETQLQNTILEKSQPRSKRADTIHKPSEQKTSNKEDTITIIDNDQNSRHSFQRNTTNDKDTTKHTDEEANNRIGIESNNNKNNHLIDPIDVHNTYLKLISGTSLEDDKESEDMYISNNIHMAESSFEDDGEEDSANDSDYEDEMSTEESDEFESVDSESFQNEVQPINHTIDDHASQLIETFNSNALVEVNVSSEIDKIVERTHLSPRGGGRCRNNVKKGRNNPRGRGGRLTYQ</sequence>
<organism evidence="2 3">
    <name type="scientific">Nicotiana attenuata</name>
    <name type="common">Coyote tobacco</name>
    <dbReference type="NCBI Taxonomy" id="49451"/>
    <lineage>
        <taxon>Eukaryota</taxon>
        <taxon>Viridiplantae</taxon>
        <taxon>Streptophyta</taxon>
        <taxon>Embryophyta</taxon>
        <taxon>Tracheophyta</taxon>
        <taxon>Spermatophyta</taxon>
        <taxon>Magnoliopsida</taxon>
        <taxon>eudicotyledons</taxon>
        <taxon>Gunneridae</taxon>
        <taxon>Pentapetalae</taxon>
        <taxon>asterids</taxon>
        <taxon>lamiids</taxon>
        <taxon>Solanales</taxon>
        <taxon>Solanaceae</taxon>
        <taxon>Nicotianoideae</taxon>
        <taxon>Nicotianeae</taxon>
        <taxon>Nicotiana</taxon>
    </lineage>
</organism>
<feature type="compositionally biased region" description="Basic residues" evidence="1">
    <location>
        <begin position="218"/>
        <end position="231"/>
    </location>
</feature>
<feature type="region of interest" description="Disordered" evidence="1">
    <location>
        <begin position="125"/>
        <end position="164"/>
    </location>
</feature>
<proteinExistence type="predicted"/>
<keyword evidence="3" id="KW-1185">Reference proteome</keyword>
<accession>A0A1J6IUL9</accession>
<dbReference type="AlphaFoldDB" id="A0A1J6IUL9"/>
<feature type="compositionally biased region" description="Basic and acidic residues" evidence="1">
    <location>
        <begin position="59"/>
        <end position="73"/>
    </location>
</feature>
<feature type="compositionally biased region" description="Acidic residues" evidence="1">
    <location>
        <begin position="128"/>
        <end position="159"/>
    </location>
</feature>
<dbReference type="Gramene" id="OIT07964">
    <property type="protein sequence ID" value="OIT07964"/>
    <property type="gene ID" value="A4A49_11053"/>
</dbReference>
<name>A0A1J6IUL9_NICAT</name>
<protein>
    <submittedName>
        <fullName evidence="2">Uncharacterized protein</fullName>
    </submittedName>
</protein>
<feature type="region of interest" description="Disordered" evidence="1">
    <location>
        <begin position="209"/>
        <end position="237"/>
    </location>
</feature>
<feature type="region of interest" description="Disordered" evidence="1">
    <location>
        <begin position="1"/>
        <end position="82"/>
    </location>
</feature>
<dbReference type="Proteomes" id="UP000187609">
    <property type="component" value="Unassembled WGS sequence"/>
</dbReference>
<feature type="compositionally biased region" description="Basic and acidic residues" evidence="1">
    <location>
        <begin position="21"/>
        <end position="40"/>
    </location>
</feature>
<feature type="compositionally biased region" description="Polar residues" evidence="1">
    <location>
        <begin position="1"/>
        <end position="14"/>
    </location>
</feature>